<evidence type="ECO:0000313" key="5">
    <source>
        <dbReference type="EMBL" id="MDO1447380.1"/>
    </source>
</evidence>
<evidence type="ECO:0000256" key="3">
    <source>
        <dbReference type="ARBA" id="ARBA00023002"/>
    </source>
</evidence>
<dbReference type="Gene3D" id="3.40.605.10">
    <property type="entry name" value="Aldehyde Dehydrogenase, Chain A, domain 1"/>
    <property type="match status" value="1"/>
</dbReference>
<accession>A0ABT8R5K6</accession>
<dbReference type="EMBL" id="JAUKPO010000007">
    <property type="protein sequence ID" value="MDO1447380.1"/>
    <property type="molecule type" value="Genomic_DNA"/>
</dbReference>
<dbReference type="PANTHER" id="PTHR43217">
    <property type="entry name" value="SUCCINATE SEMIALDEHYDE DEHYDROGENASE [NAD(P)+] SAD"/>
    <property type="match status" value="1"/>
</dbReference>
<dbReference type="PANTHER" id="PTHR43217:SF1">
    <property type="entry name" value="SUCCINATE SEMIALDEHYDE DEHYDROGENASE [NAD(P)+] SAD"/>
    <property type="match status" value="1"/>
</dbReference>
<feature type="domain" description="Aldehyde dehydrogenase" evidence="4">
    <location>
        <begin position="3"/>
        <end position="450"/>
    </location>
</feature>
<organism evidence="5 6">
    <name type="scientific">Rhodocytophaga aerolata</name>
    <dbReference type="NCBI Taxonomy" id="455078"/>
    <lineage>
        <taxon>Bacteria</taxon>
        <taxon>Pseudomonadati</taxon>
        <taxon>Bacteroidota</taxon>
        <taxon>Cytophagia</taxon>
        <taxon>Cytophagales</taxon>
        <taxon>Rhodocytophagaceae</taxon>
        <taxon>Rhodocytophaga</taxon>
    </lineage>
</organism>
<dbReference type="Gene3D" id="3.40.309.10">
    <property type="entry name" value="Aldehyde Dehydrogenase, Chain A, domain 2"/>
    <property type="match status" value="1"/>
</dbReference>
<evidence type="ECO:0000313" key="6">
    <source>
        <dbReference type="Proteomes" id="UP001168528"/>
    </source>
</evidence>
<dbReference type="InterPro" id="IPR016161">
    <property type="entry name" value="Ald_DH/histidinol_DH"/>
</dbReference>
<comment type="caution">
    <text evidence="5">The sequence shown here is derived from an EMBL/GenBank/DDBJ whole genome shotgun (WGS) entry which is preliminary data.</text>
</comment>
<dbReference type="CDD" id="cd07100">
    <property type="entry name" value="ALDH_SSADH1_GabD1"/>
    <property type="match status" value="1"/>
</dbReference>
<gene>
    <name evidence="5" type="ORF">Q0590_14015</name>
</gene>
<evidence type="ECO:0000256" key="1">
    <source>
        <dbReference type="ARBA" id="ARBA00009986"/>
    </source>
</evidence>
<proteinExistence type="inferred from homology"/>
<keyword evidence="3" id="KW-0560">Oxidoreductase</keyword>
<reference evidence="5" key="1">
    <citation type="submission" date="2023-07" db="EMBL/GenBank/DDBJ databases">
        <title>The genome sequence of Rhodocytophaga aerolata KACC 12507.</title>
        <authorList>
            <person name="Zhang X."/>
        </authorList>
    </citation>
    <scope>NUCLEOTIDE SEQUENCE</scope>
    <source>
        <strain evidence="5">KACC 12507</strain>
    </source>
</reference>
<dbReference type="Pfam" id="PF00171">
    <property type="entry name" value="Aldedh"/>
    <property type="match status" value="1"/>
</dbReference>
<dbReference type="Proteomes" id="UP001168528">
    <property type="component" value="Unassembled WGS sequence"/>
</dbReference>
<dbReference type="InterPro" id="IPR044148">
    <property type="entry name" value="ALDH_GabD1-like"/>
</dbReference>
<protein>
    <submittedName>
        <fullName evidence="5">NAD-dependent succinate-semialdehyde dehydrogenase</fullName>
    </submittedName>
</protein>
<keyword evidence="2" id="KW-0521">NADP</keyword>
<evidence type="ECO:0000259" key="4">
    <source>
        <dbReference type="Pfam" id="PF00171"/>
    </source>
</evidence>
<name>A0ABT8R5K6_9BACT</name>
<evidence type="ECO:0000256" key="2">
    <source>
        <dbReference type="ARBA" id="ARBA00022857"/>
    </source>
</evidence>
<dbReference type="InterPro" id="IPR016163">
    <property type="entry name" value="Ald_DH_C"/>
</dbReference>
<dbReference type="RefSeq" id="WP_302038185.1">
    <property type="nucleotide sequence ID" value="NZ_JAUKPO010000007.1"/>
</dbReference>
<dbReference type="SUPFAM" id="SSF53720">
    <property type="entry name" value="ALDH-like"/>
    <property type="match status" value="1"/>
</dbReference>
<sequence length="454" mass="50041">MPIQSINPYTNKVIKSFEEDSEDKVNQVVELAGDTFRFWKKTTFTHRSELMRKTAKILRAKAQVLAKLMAQEMGKPLKEGIEEINKCALTCDYYADNAEKFLQDEVIQAEGTKNLLIYQPIGAILAIMPWNFPFWQVFRFAAPTLMAGNVGLLKHASNVPQCAMAIESIFLEAGFPQGVFQTLLVGSDKVEKLIAHDYVQAVTLTGSEAAGSKVAALAGKYIKKSVMELGGSDPFIVLPDADLDYAAQMAVKGRMINTGQSCICAKRFIVFQNVADKFTQLMTNYMLKLKMGNPLEEGVDYGPMARQDLANELVDQVKRSVDKGAVIVTGGGRPVREGAFFNATILTNVRPGTPAYEEEMFGPVAAIITVRDEEEAIAIANDSRYGLGGSVWTKDLKKGEAIARKIESGFVTVNDIVKSDPRLPFGGIKKSGYGRELSHLGIREFMNIKTLRIK</sequence>
<dbReference type="InterPro" id="IPR047110">
    <property type="entry name" value="GABD/Sad-like"/>
</dbReference>
<keyword evidence="6" id="KW-1185">Reference proteome</keyword>
<comment type="similarity">
    <text evidence="1">Belongs to the aldehyde dehydrogenase family.</text>
</comment>
<dbReference type="InterPro" id="IPR015590">
    <property type="entry name" value="Aldehyde_DH_dom"/>
</dbReference>
<dbReference type="InterPro" id="IPR016162">
    <property type="entry name" value="Ald_DH_N"/>
</dbReference>